<comment type="similarity">
    <text evidence="1">Belongs to the UPF0246 family.</text>
</comment>
<dbReference type="RefSeq" id="WP_067555878.1">
    <property type="nucleotide sequence ID" value="NZ_CAMTBT010000025.1"/>
</dbReference>
<dbReference type="Pfam" id="PF03883">
    <property type="entry name" value="H2O2_YaaD"/>
    <property type="match status" value="1"/>
</dbReference>
<dbReference type="HAMAP" id="MF_00652">
    <property type="entry name" value="UPF0246"/>
    <property type="match status" value="1"/>
</dbReference>
<organism evidence="2 3">
    <name type="scientific">Faecalibaculum rodentium</name>
    <dbReference type="NCBI Taxonomy" id="1702221"/>
    <lineage>
        <taxon>Bacteria</taxon>
        <taxon>Bacillati</taxon>
        <taxon>Bacillota</taxon>
        <taxon>Erysipelotrichia</taxon>
        <taxon>Erysipelotrichales</taxon>
        <taxon>Erysipelotrichaceae</taxon>
        <taxon>Faecalibaculum</taxon>
    </lineage>
</organism>
<proteinExistence type="inferred from homology"/>
<dbReference type="GO" id="GO:0005829">
    <property type="term" value="C:cytosol"/>
    <property type="evidence" value="ECO:0007669"/>
    <property type="project" value="TreeGrafter"/>
</dbReference>
<name>A0A140DTP5_9FIRM</name>
<sequence length="257" mass="29080">MKILLSPAKKLIQDDTHGLAMTTPRFESQAQTLLEELQSLSYEELKALYKVSDNVTRPMYDHYQALKEGRETERYPAIVMFSGIAYRYMAPGVFTDDMLAYINRHLLILSGLYGALSPMDGITPYRLEMGTKGPFNLYRTWKEPLKELLPESEEVINLASAEYSRAVRQFRPVTDVHFLRPKNGKLQETAVYAKMARGAMVRWMAAGNVQTSAQLQGFSELGYRYDASLSSPDSLVFVYSEEPEEPDATAGLVPVDR</sequence>
<dbReference type="GO" id="GO:0033194">
    <property type="term" value="P:response to hydroperoxide"/>
    <property type="evidence" value="ECO:0007669"/>
    <property type="project" value="TreeGrafter"/>
</dbReference>
<dbReference type="KEGG" id="fro:AALO17_08880"/>
<dbReference type="GeneID" id="78477682"/>
<dbReference type="AlphaFoldDB" id="A0A140DTP5"/>
<dbReference type="STRING" id="1702221.AALO17_08880"/>
<evidence type="ECO:0000256" key="1">
    <source>
        <dbReference type="HAMAP-Rule" id="MF_00652"/>
    </source>
</evidence>
<protein>
    <recommendedName>
        <fullName evidence="1">UPF0246 protein AALO17_08880</fullName>
    </recommendedName>
</protein>
<dbReference type="Proteomes" id="UP000069771">
    <property type="component" value="Chromosome"/>
</dbReference>
<reference evidence="2 3" key="1">
    <citation type="journal article" date="2016" name="Gut Pathog.">
        <title>Whole genome sequencing of "Faecalibaculum rodentium" ALO17, isolated from C57BL/6J laboratory mouse feces.</title>
        <authorList>
            <person name="Lim S."/>
            <person name="Chang D.H."/>
            <person name="Ahn S."/>
            <person name="Kim B.C."/>
        </authorList>
    </citation>
    <scope>NUCLEOTIDE SEQUENCE [LARGE SCALE GENOMIC DNA]</scope>
    <source>
        <strain evidence="2 3">Alo17</strain>
    </source>
</reference>
<dbReference type="PATRIC" id="fig|1702221.3.peg.861"/>
<dbReference type="NCBIfam" id="NF002543">
    <property type="entry name" value="PRK02101.1-4"/>
    <property type="match status" value="1"/>
</dbReference>
<dbReference type="PANTHER" id="PTHR30283">
    <property type="entry name" value="PEROXIDE STRESS RESPONSE PROTEIN YAAA"/>
    <property type="match status" value="1"/>
</dbReference>
<keyword evidence="3" id="KW-1185">Reference proteome</keyword>
<dbReference type="OrthoDB" id="9777133at2"/>
<evidence type="ECO:0000313" key="2">
    <source>
        <dbReference type="EMBL" id="AMK54022.1"/>
    </source>
</evidence>
<dbReference type="PANTHER" id="PTHR30283:SF4">
    <property type="entry name" value="PEROXIDE STRESS RESISTANCE PROTEIN YAAA"/>
    <property type="match status" value="1"/>
</dbReference>
<gene>
    <name evidence="2" type="ORF">AALO17_08880</name>
</gene>
<dbReference type="InterPro" id="IPR005583">
    <property type="entry name" value="YaaA"/>
</dbReference>
<accession>A0A140DTP5</accession>
<dbReference type="EMBL" id="CP011391">
    <property type="protein sequence ID" value="AMK54022.1"/>
    <property type="molecule type" value="Genomic_DNA"/>
</dbReference>
<evidence type="ECO:0000313" key="3">
    <source>
        <dbReference type="Proteomes" id="UP000069771"/>
    </source>
</evidence>